<sequence>MNIKDLKNLDCDTLLYLARVSEQSERYDEMASYINGFARKTNKELSVEERNILSVAYKNVLGCRRAAWRILCSLENSENSIRSEEQKMLAKAYRLEVENEIEKSCREIIDLLDSKLIISASSSEAQVFYLKLKGDYYRYMCEFLTNEGRNENCIKALNAYQEAENIAINELQGTNPIRLGVSLNFSVFLIEVMKDSDSAKQMSQKAFDEAMTEIDLLGNETFKESTLILQLLRDNLVLWSSS</sequence>
<dbReference type="EMBL" id="CAJZBQ010000060">
    <property type="protein sequence ID" value="CAG9334850.1"/>
    <property type="molecule type" value="Genomic_DNA"/>
</dbReference>
<feature type="site" description="Interaction with phosphoserine on interacting protein" evidence="2">
    <location>
        <position position="138"/>
    </location>
</feature>
<evidence type="ECO:0000256" key="1">
    <source>
        <dbReference type="ARBA" id="ARBA00006141"/>
    </source>
</evidence>
<dbReference type="CDD" id="cd08774">
    <property type="entry name" value="14-3-3"/>
    <property type="match status" value="1"/>
</dbReference>
<gene>
    <name evidence="4" type="ORF">BSTOLATCC_MIC62435</name>
</gene>
<accession>A0AAU9K751</accession>
<feature type="domain" description="14-3-3" evidence="3">
    <location>
        <begin position="12"/>
        <end position="241"/>
    </location>
</feature>
<dbReference type="SMART" id="SM00101">
    <property type="entry name" value="14_3_3"/>
    <property type="match status" value="1"/>
</dbReference>
<organism evidence="4 5">
    <name type="scientific">Blepharisma stoltei</name>
    <dbReference type="NCBI Taxonomy" id="1481888"/>
    <lineage>
        <taxon>Eukaryota</taxon>
        <taxon>Sar</taxon>
        <taxon>Alveolata</taxon>
        <taxon>Ciliophora</taxon>
        <taxon>Postciliodesmatophora</taxon>
        <taxon>Heterotrichea</taxon>
        <taxon>Heterotrichida</taxon>
        <taxon>Blepharismidae</taxon>
        <taxon>Blepharisma</taxon>
    </lineage>
</organism>
<dbReference type="Proteomes" id="UP001162131">
    <property type="component" value="Unassembled WGS sequence"/>
</dbReference>
<comment type="similarity">
    <text evidence="1">Belongs to the 14-3-3 family.</text>
</comment>
<name>A0AAU9K751_9CILI</name>
<dbReference type="InterPro" id="IPR023410">
    <property type="entry name" value="14-3-3_domain"/>
</dbReference>
<dbReference type="AlphaFoldDB" id="A0AAU9K751"/>
<dbReference type="PRINTS" id="PR00305">
    <property type="entry name" value="1433ZETA"/>
</dbReference>
<evidence type="ECO:0000313" key="5">
    <source>
        <dbReference type="Proteomes" id="UP001162131"/>
    </source>
</evidence>
<dbReference type="InterPro" id="IPR000308">
    <property type="entry name" value="14-3-3"/>
</dbReference>
<comment type="caution">
    <text evidence="4">The sequence shown here is derived from an EMBL/GenBank/DDBJ whole genome shotgun (WGS) entry which is preliminary data.</text>
</comment>
<reference evidence="4" key="1">
    <citation type="submission" date="2021-09" db="EMBL/GenBank/DDBJ databases">
        <authorList>
            <consortium name="AG Swart"/>
            <person name="Singh M."/>
            <person name="Singh A."/>
            <person name="Seah K."/>
            <person name="Emmerich C."/>
        </authorList>
    </citation>
    <scope>NUCLEOTIDE SEQUENCE</scope>
    <source>
        <strain evidence="4">ATCC30299</strain>
    </source>
</reference>
<dbReference type="PIRSF" id="PIRSF000868">
    <property type="entry name" value="14-3-3"/>
    <property type="match status" value="1"/>
</dbReference>
<proteinExistence type="inferred from homology"/>
<evidence type="ECO:0000313" key="4">
    <source>
        <dbReference type="EMBL" id="CAG9334850.1"/>
    </source>
</evidence>
<dbReference type="Pfam" id="PF00244">
    <property type="entry name" value="14-3-3"/>
    <property type="match status" value="1"/>
</dbReference>
<evidence type="ECO:0000259" key="3">
    <source>
        <dbReference type="SMART" id="SM00101"/>
    </source>
</evidence>
<dbReference type="PANTHER" id="PTHR18860">
    <property type="entry name" value="14-3-3 PROTEIN"/>
    <property type="match status" value="1"/>
</dbReference>
<dbReference type="Gene3D" id="1.20.190.20">
    <property type="entry name" value="14-3-3 domain"/>
    <property type="match status" value="1"/>
</dbReference>
<protein>
    <recommendedName>
        <fullName evidence="3">14-3-3 domain-containing protein</fullName>
    </recommendedName>
</protein>
<dbReference type="InterPro" id="IPR036815">
    <property type="entry name" value="14-3-3_dom_sf"/>
</dbReference>
<evidence type="ECO:0000256" key="2">
    <source>
        <dbReference type="PIRSR" id="PIRSR000868-1"/>
    </source>
</evidence>
<keyword evidence="5" id="KW-1185">Reference proteome</keyword>
<dbReference type="SUPFAM" id="SSF48445">
    <property type="entry name" value="14-3-3 protein"/>
    <property type="match status" value="1"/>
</dbReference>
<feature type="site" description="Interaction with phosphoserine on interacting protein" evidence="2">
    <location>
        <position position="65"/>
    </location>
</feature>